<dbReference type="EMBL" id="CM044706">
    <property type="protein sequence ID" value="KAI5660551.1"/>
    <property type="molecule type" value="Genomic_DNA"/>
</dbReference>
<dbReference type="Proteomes" id="UP001060085">
    <property type="component" value="Linkage Group LG06"/>
</dbReference>
<sequence length="314" mass="36157">MGSLDHQQPKLPIIDFTKQKLESADDWLSTRQQVVSALEEFGFFIAKCDKVSLQLHQEIFSLSKELFDLPTETKVLNTSDTPSLGYVGQVPSVPLFENLGIENATTTESVEKFTNLLWPSGNHHFSETVLSYAKLVSQLDQTVMKMVSESYAIEKHYKPLQESMSYLLKLNKYRPAKESERNIGIVPHTDKSFMTILHQNQVKGLEIKMKDEEWILIDLSPSSFLVMAGEAIMAWTNGRIEAPQHRVIMSEEEDRYSLGLFTFIRDLKIEVPEELIDEDHPLQFRPFDHYKYMHFIYSEEGRKSESPIKAFCGI</sequence>
<proteinExistence type="predicted"/>
<comment type="caution">
    <text evidence="1">The sequence shown here is derived from an EMBL/GenBank/DDBJ whole genome shotgun (WGS) entry which is preliminary data.</text>
</comment>
<name>A0ACC0AIJ4_CATRO</name>
<gene>
    <name evidence="1" type="ORF">M9H77_29344</name>
</gene>
<organism evidence="1 2">
    <name type="scientific">Catharanthus roseus</name>
    <name type="common">Madagascar periwinkle</name>
    <name type="synonym">Vinca rosea</name>
    <dbReference type="NCBI Taxonomy" id="4058"/>
    <lineage>
        <taxon>Eukaryota</taxon>
        <taxon>Viridiplantae</taxon>
        <taxon>Streptophyta</taxon>
        <taxon>Embryophyta</taxon>
        <taxon>Tracheophyta</taxon>
        <taxon>Spermatophyta</taxon>
        <taxon>Magnoliopsida</taxon>
        <taxon>eudicotyledons</taxon>
        <taxon>Gunneridae</taxon>
        <taxon>Pentapetalae</taxon>
        <taxon>asterids</taxon>
        <taxon>lamiids</taxon>
        <taxon>Gentianales</taxon>
        <taxon>Apocynaceae</taxon>
        <taxon>Rauvolfioideae</taxon>
        <taxon>Vinceae</taxon>
        <taxon>Catharanthinae</taxon>
        <taxon>Catharanthus</taxon>
    </lineage>
</organism>
<evidence type="ECO:0000313" key="1">
    <source>
        <dbReference type="EMBL" id="KAI5660551.1"/>
    </source>
</evidence>
<accession>A0ACC0AIJ4</accession>
<evidence type="ECO:0000313" key="2">
    <source>
        <dbReference type="Proteomes" id="UP001060085"/>
    </source>
</evidence>
<reference evidence="2" key="1">
    <citation type="journal article" date="2023" name="Nat. Plants">
        <title>Single-cell RNA sequencing provides a high-resolution roadmap for understanding the multicellular compartmentation of specialized metabolism.</title>
        <authorList>
            <person name="Sun S."/>
            <person name="Shen X."/>
            <person name="Li Y."/>
            <person name="Li Y."/>
            <person name="Wang S."/>
            <person name="Li R."/>
            <person name="Zhang H."/>
            <person name="Shen G."/>
            <person name="Guo B."/>
            <person name="Wei J."/>
            <person name="Xu J."/>
            <person name="St-Pierre B."/>
            <person name="Chen S."/>
            <person name="Sun C."/>
        </authorList>
    </citation>
    <scope>NUCLEOTIDE SEQUENCE [LARGE SCALE GENOMIC DNA]</scope>
</reference>
<keyword evidence="2" id="KW-1185">Reference proteome</keyword>
<protein>
    <submittedName>
        <fullName evidence="1">Uncharacterized protein</fullName>
    </submittedName>
</protein>